<keyword evidence="2" id="KW-1185">Reference proteome</keyword>
<proteinExistence type="predicted"/>
<evidence type="ECO:0000313" key="1">
    <source>
        <dbReference type="EMBL" id="TDN83030.1"/>
    </source>
</evidence>
<reference evidence="1 2" key="1">
    <citation type="submission" date="2019-03" db="EMBL/GenBank/DDBJ databases">
        <title>Genomic Encyclopedia of Type Strains, Phase IV (KMG-IV): sequencing the most valuable type-strain genomes for metagenomic binning, comparative biology and taxonomic classification.</title>
        <authorList>
            <person name="Goeker M."/>
        </authorList>
    </citation>
    <scope>NUCLEOTIDE SEQUENCE [LARGE SCALE GENOMIC DNA]</scope>
    <source>
        <strain evidence="1 2">DSM 25059</strain>
    </source>
</reference>
<dbReference type="EMBL" id="SNWD01000005">
    <property type="protein sequence ID" value="TDN83030.1"/>
    <property type="molecule type" value="Genomic_DNA"/>
</dbReference>
<organism evidence="1 2">
    <name type="scientific">Stakelama pacifica</name>
    <dbReference type="NCBI Taxonomy" id="517720"/>
    <lineage>
        <taxon>Bacteria</taxon>
        <taxon>Pseudomonadati</taxon>
        <taxon>Pseudomonadota</taxon>
        <taxon>Alphaproteobacteria</taxon>
        <taxon>Sphingomonadales</taxon>
        <taxon>Sphingomonadaceae</taxon>
        <taxon>Stakelama</taxon>
    </lineage>
</organism>
<dbReference type="RefSeq" id="WP_133495559.1">
    <property type="nucleotide sequence ID" value="NZ_BMLU01000005.1"/>
</dbReference>
<dbReference type="Proteomes" id="UP000295493">
    <property type="component" value="Unassembled WGS sequence"/>
</dbReference>
<sequence>MGTTKPWLAHNTGDFGEAFANVEGIDFMIDDNPWGWYNVRGHRPLRFTSASATSFIPCPNDRCRRGGFDFGTFLRNHTYGSKITDIDKSYPCSGDEGTPAGRRKGDPCMNSFKVKGTITYKSGAE</sequence>
<dbReference type="OrthoDB" id="7595289at2"/>
<dbReference type="AlphaFoldDB" id="A0A4R6FPK5"/>
<protein>
    <submittedName>
        <fullName evidence="1">Uncharacterized protein</fullName>
    </submittedName>
</protein>
<evidence type="ECO:0000313" key="2">
    <source>
        <dbReference type="Proteomes" id="UP000295493"/>
    </source>
</evidence>
<accession>A0A4R6FPK5</accession>
<comment type="caution">
    <text evidence="1">The sequence shown here is derived from an EMBL/GenBank/DDBJ whole genome shotgun (WGS) entry which is preliminary data.</text>
</comment>
<gene>
    <name evidence="1" type="ORF">EV664_105230</name>
</gene>
<name>A0A4R6FPK5_9SPHN</name>